<evidence type="ECO:0000259" key="7">
    <source>
        <dbReference type="Pfam" id="PF03775"/>
    </source>
</evidence>
<dbReference type="KEGG" id="sti:Sthe_2012"/>
<dbReference type="HOGENOM" id="CLU_048711_0_0_0"/>
<dbReference type="Pfam" id="PF03775">
    <property type="entry name" value="MinC_C"/>
    <property type="match status" value="1"/>
</dbReference>
<dbReference type="InParanoid" id="D1C5P0"/>
<evidence type="ECO:0000313" key="10">
    <source>
        <dbReference type="Proteomes" id="UP000002027"/>
    </source>
</evidence>
<proteinExistence type="inferred from homology"/>
<dbReference type="GO" id="GO:0000902">
    <property type="term" value="P:cell morphogenesis"/>
    <property type="evidence" value="ECO:0007669"/>
    <property type="project" value="InterPro"/>
</dbReference>
<comment type="function">
    <text evidence="5 6">Cell division inhibitor that blocks the formation of polar Z ring septums. Rapidly oscillates between the poles of the cell to destabilize FtsZ filaments that have formed before they mature into polar Z rings. Prevents FtsZ polymerization.</text>
</comment>
<dbReference type="GO" id="GO:0051302">
    <property type="term" value="P:regulation of cell division"/>
    <property type="evidence" value="ECO:0007669"/>
    <property type="project" value="InterPro"/>
</dbReference>
<dbReference type="PANTHER" id="PTHR34108">
    <property type="entry name" value="SEPTUM SITE-DETERMINING PROTEIN MINC"/>
    <property type="match status" value="1"/>
</dbReference>
<evidence type="ECO:0000256" key="4">
    <source>
        <dbReference type="ARBA" id="ARBA00023306"/>
    </source>
</evidence>
<organism evidence="9 10">
    <name type="scientific">Sphaerobacter thermophilus (strain ATCC 49802 / DSM 20745 / KCCM 41009 / NCIMB 13125 / S 6022)</name>
    <dbReference type="NCBI Taxonomy" id="479434"/>
    <lineage>
        <taxon>Bacteria</taxon>
        <taxon>Pseudomonadati</taxon>
        <taxon>Thermomicrobiota</taxon>
        <taxon>Thermomicrobia</taxon>
        <taxon>Sphaerobacterales</taxon>
        <taxon>Sphaerobacterineae</taxon>
        <taxon>Sphaerobacteraceae</taxon>
        <taxon>Sphaerobacter</taxon>
    </lineage>
</organism>
<evidence type="ECO:0000256" key="2">
    <source>
        <dbReference type="ARBA" id="ARBA00022618"/>
    </source>
</evidence>
<feature type="domain" description="Septum formation inhibitor MinC N-terminal" evidence="8">
    <location>
        <begin position="12"/>
        <end position="81"/>
    </location>
</feature>
<keyword evidence="4 6" id="KW-0131">Cell cycle</keyword>
<dbReference type="Pfam" id="PF05209">
    <property type="entry name" value="MinC_N"/>
    <property type="match status" value="1"/>
</dbReference>
<dbReference type="InterPro" id="IPR007874">
    <property type="entry name" value="MinC_N"/>
</dbReference>
<dbReference type="InterPro" id="IPR036145">
    <property type="entry name" value="MinC_C_sf"/>
</dbReference>
<sequence length="238" mass="25781">MAEPHRSESGQVRVRGTQDGLVIQLPPEVPLPVLLGQVRSHIDSGGDFFRQAEIVLDYGTRVPNVEEIVALRALLAERGITLRTVTASVPAHRELLHTWGYHPLRLVSRDEGINRDAPAAAEGERVALYVRRTLRSGSSVQSDGDVVIMGDVNAGAEVYAAGDVVVWGAIRGTVHAGIDGDPGAVICALRLMPTQLRIGRIFARPPDEQGARAEGPMLARIQDGEIVVESWRADRLSR</sequence>
<dbReference type="EMBL" id="CP001823">
    <property type="protein sequence ID" value="ACZ39442.1"/>
    <property type="molecule type" value="Genomic_DNA"/>
</dbReference>
<feature type="domain" description="Septum formation inhibitor MinC C-terminal" evidence="7">
    <location>
        <begin position="130"/>
        <end position="229"/>
    </location>
</feature>
<dbReference type="InterPro" id="IPR013033">
    <property type="entry name" value="MinC"/>
</dbReference>
<evidence type="ECO:0000256" key="1">
    <source>
        <dbReference type="ARBA" id="ARBA00006291"/>
    </source>
</evidence>
<dbReference type="Gene3D" id="2.160.20.70">
    <property type="match status" value="1"/>
</dbReference>
<keyword evidence="2 6" id="KW-0132">Cell division</keyword>
<evidence type="ECO:0000256" key="6">
    <source>
        <dbReference type="HAMAP-Rule" id="MF_00267"/>
    </source>
</evidence>
<evidence type="ECO:0000313" key="9">
    <source>
        <dbReference type="EMBL" id="ACZ39442.1"/>
    </source>
</evidence>
<dbReference type="OrthoDB" id="9790810at2"/>
<keyword evidence="3 6" id="KW-0717">Septation</keyword>
<comment type="subunit">
    <text evidence="6">Interacts with MinD and FtsZ.</text>
</comment>
<evidence type="ECO:0000259" key="8">
    <source>
        <dbReference type="Pfam" id="PF05209"/>
    </source>
</evidence>
<dbReference type="SUPFAM" id="SSF63848">
    <property type="entry name" value="Cell-division inhibitor MinC, C-terminal domain"/>
    <property type="match status" value="1"/>
</dbReference>
<dbReference type="AlphaFoldDB" id="D1C5P0"/>
<evidence type="ECO:0000256" key="5">
    <source>
        <dbReference type="ARBA" id="ARBA00025606"/>
    </source>
</evidence>
<dbReference type="STRING" id="479434.Sthe_2012"/>
<dbReference type="RefSeq" id="WP_012872488.1">
    <property type="nucleotide sequence ID" value="NC_013523.1"/>
</dbReference>
<dbReference type="eggNOG" id="COG0850">
    <property type="taxonomic scope" value="Bacteria"/>
</dbReference>
<reference evidence="10" key="1">
    <citation type="submission" date="2009-11" db="EMBL/GenBank/DDBJ databases">
        <title>The complete chromosome 1 of Sphaerobacter thermophilus DSM 20745.</title>
        <authorList>
            <person name="Lucas S."/>
            <person name="Copeland A."/>
            <person name="Lapidus A."/>
            <person name="Glavina del Rio T."/>
            <person name="Dalin E."/>
            <person name="Tice H."/>
            <person name="Bruce D."/>
            <person name="Goodwin L."/>
            <person name="Pitluck S."/>
            <person name="Kyrpides N."/>
            <person name="Mavromatis K."/>
            <person name="Ivanova N."/>
            <person name="Mikhailova N."/>
            <person name="LaButti K.M."/>
            <person name="Clum A."/>
            <person name="Sun H.I."/>
            <person name="Brettin T."/>
            <person name="Detter J.C."/>
            <person name="Han C."/>
            <person name="Larimer F."/>
            <person name="Land M."/>
            <person name="Hauser L."/>
            <person name="Markowitz V."/>
            <person name="Cheng J.F."/>
            <person name="Hugenholtz P."/>
            <person name="Woyke T."/>
            <person name="Wu D."/>
            <person name="Steenblock K."/>
            <person name="Schneider S."/>
            <person name="Pukall R."/>
            <person name="Goeker M."/>
            <person name="Klenk H.P."/>
            <person name="Eisen J.A."/>
        </authorList>
    </citation>
    <scope>NUCLEOTIDE SEQUENCE [LARGE SCALE GENOMIC DNA]</scope>
    <source>
        <strain evidence="10">ATCC 49802 / DSM 20745 / S 6022</strain>
    </source>
</reference>
<dbReference type="InterPro" id="IPR016098">
    <property type="entry name" value="CAP/MinC_C"/>
</dbReference>
<dbReference type="GO" id="GO:1901891">
    <property type="term" value="P:regulation of cell septum assembly"/>
    <property type="evidence" value="ECO:0007669"/>
    <property type="project" value="InterPro"/>
</dbReference>
<evidence type="ECO:0000256" key="3">
    <source>
        <dbReference type="ARBA" id="ARBA00023210"/>
    </source>
</evidence>
<protein>
    <recommendedName>
        <fullName evidence="6">Probable septum site-determining protein MinC</fullName>
    </recommendedName>
</protein>
<name>D1C5P0_SPHTD</name>
<dbReference type="PANTHER" id="PTHR34108:SF1">
    <property type="entry name" value="SEPTUM SITE-DETERMINING PROTEIN MINC"/>
    <property type="match status" value="1"/>
</dbReference>
<dbReference type="GO" id="GO:0000917">
    <property type="term" value="P:division septum assembly"/>
    <property type="evidence" value="ECO:0007669"/>
    <property type="project" value="UniProtKB-KW"/>
</dbReference>
<comment type="similarity">
    <text evidence="1 6">Belongs to the MinC family.</text>
</comment>
<reference evidence="9 10" key="2">
    <citation type="journal article" date="2010" name="Stand. Genomic Sci.">
        <title>Complete genome sequence of Desulfohalobium retbaense type strain (HR(100)).</title>
        <authorList>
            <person name="Spring S."/>
            <person name="Nolan M."/>
            <person name="Lapidus A."/>
            <person name="Glavina Del Rio T."/>
            <person name="Copeland A."/>
            <person name="Tice H."/>
            <person name="Cheng J.F."/>
            <person name="Lucas S."/>
            <person name="Land M."/>
            <person name="Chen F."/>
            <person name="Bruce D."/>
            <person name="Goodwin L."/>
            <person name="Pitluck S."/>
            <person name="Ivanova N."/>
            <person name="Mavromatis K."/>
            <person name="Mikhailova N."/>
            <person name="Pati A."/>
            <person name="Chen A."/>
            <person name="Palaniappan K."/>
            <person name="Hauser L."/>
            <person name="Chang Y.J."/>
            <person name="Jeffries C.D."/>
            <person name="Munk C."/>
            <person name="Kiss H."/>
            <person name="Chain P."/>
            <person name="Han C."/>
            <person name="Brettin T."/>
            <person name="Detter J.C."/>
            <person name="Schuler E."/>
            <person name="Goker M."/>
            <person name="Rohde M."/>
            <person name="Bristow J."/>
            <person name="Eisen J.A."/>
            <person name="Markowitz V."/>
            <person name="Hugenholtz P."/>
            <person name="Kyrpides N.C."/>
            <person name="Klenk H.P."/>
        </authorList>
    </citation>
    <scope>NUCLEOTIDE SEQUENCE [LARGE SCALE GENOMIC DNA]</scope>
    <source>
        <strain evidence="10">ATCC 49802 / DSM 20745 / S 6022</strain>
    </source>
</reference>
<dbReference type="NCBIfam" id="TIGR01222">
    <property type="entry name" value="minC"/>
    <property type="match status" value="1"/>
</dbReference>
<dbReference type="Proteomes" id="UP000002027">
    <property type="component" value="Chromosome 1"/>
</dbReference>
<dbReference type="HAMAP" id="MF_00267">
    <property type="entry name" value="MinC"/>
    <property type="match status" value="1"/>
</dbReference>
<accession>D1C5P0</accession>
<keyword evidence="10" id="KW-1185">Reference proteome</keyword>
<gene>
    <name evidence="6" type="primary">minC</name>
    <name evidence="9" type="ordered locus">Sthe_2012</name>
</gene>
<dbReference type="InterPro" id="IPR005526">
    <property type="entry name" value="Septum_form_inhib_MinC_C"/>
</dbReference>